<dbReference type="SUPFAM" id="SSF51905">
    <property type="entry name" value="FAD/NAD(P)-binding domain"/>
    <property type="match status" value="1"/>
</dbReference>
<dbReference type="InterPro" id="IPR002937">
    <property type="entry name" value="Amino_oxidase"/>
</dbReference>
<keyword evidence="5" id="KW-1133">Transmembrane helix</keyword>
<dbReference type="InterPro" id="IPR014105">
    <property type="entry name" value="Carotenoid/retinoid_OxRdtase"/>
</dbReference>
<dbReference type="PANTHER" id="PTHR43734">
    <property type="entry name" value="PHYTOENE DESATURASE"/>
    <property type="match status" value="1"/>
</dbReference>
<organism evidence="7 8">
    <name type="scientific">Nocardia pulmonis</name>
    <dbReference type="NCBI Taxonomy" id="2951408"/>
    <lineage>
        <taxon>Bacteria</taxon>
        <taxon>Bacillati</taxon>
        <taxon>Actinomycetota</taxon>
        <taxon>Actinomycetes</taxon>
        <taxon>Mycobacteriales</taxon>
        <taxon>Nocardiaceae</taxon>
        <taxon>Nocardia</taxon>
    </lineage>
</organism>
<keyword evidence="2 4" id="KW-0125">Carotenoid biosynthesis</keyword>
<evidence type="ECO:0000313" key="8">
    <source>
        <dbReference type="Proteomes" id="UP001139157"/>
    </source>
</evidence>
<keyword evidence="3 4" id="KW-0560">Oxidoreductase</keyword>
<comment type="caution">
    <text evidence="7">The sequence shown here is derived from an EMBL/GenBank/DDBJ whole genome shotgun (WGS) entry which is preliminary data.</text>
</comment>
<dbReference type="NCBIfam" id="TIGR02734">
    <property type="entry name" value="crtI_fam"/>
    <property type="match status" value="1"/>
</dbReference>
<dbReference type="InterPro" id="IPR036188">
    <property type="entry name" value="FAD/NAD-bd_sf"/>
</dbReference>
<gene>
    <name evidence="7" type="primary">crtI</name>
    <name evidence="7" type="ORF">NDR86_18100</name>
</gene>
<keyword evidence="5" id="KW-0472">Membrane</keyword>
<comment type="pathway">
    <text evidence="1 4">Carotenoid biosynthesis.</text>
</comment>
<evidence type="ECO:0000256" key="4">
    <source>
        <dbReference type="RuleBase" id="RU362075"/>
    </source>
</evidence>
<feature type="transmembrane region" description="Helical" evidence="5">
    <location>
        <begin position="12"/>
        <end position="29"/>
    </location>
</feature>
<evidence type="ECO:0000256" key="5">
    <source>
        <dbReference type="SAM" id="Phobius"/>
    </source>
</evidence>
<comment type="similarity">
    <text evidence="4">Belongs to the carotenoid/retinoid oxidoreductase family.</text>
</comment>
<evidence type="ECO:0000313" key="7">
    <source>
        <dbReference type="EMBL" id="MCM6775388.1"/>
    </source>
</evidence>
<dbReference type="Gene3D" id="3.50.50.60">
    <property type="entry name" value="FAD/NAD(P)-binding domain"/>
    <property type="match status" value="2"/>
</dbReference>
<accession>A0A9X2IXH4</accession>
<dbReference type="GO" id="GO:0016117">
    <property type="term" value="P:carotenoid biosynthetic process"/>
    <property type="evidence" value="ECO:0007669"/>
    <property type="project" value="UniProtKB-KW"/>
</dbReference>
<sequence>MRTVRGSTDRIVVIGAGLAGLSAALHLAGRGREVVVLERDSTPGGRAGRLDLDGYLLDTGPTVLTMPDILEQTFAAVGDSVERRLELLPLRPVYDARFADGSRLAVHSEFDAMYEEVRRFAGAAEADRYARLRDWLGRLYRAQYERFIAANFDSPLSVLGPALARVVALGGFRSVDARIGRFLHDERLRRVFSFQSLYAGVAPRRALAVYAVIAYMDTVAGVFFPRGGVRALPDALAAAATDAGVDLRFGATVTGLERRGSRITAVLTAAGERFACDAVVSTAEPHVTYGWLGASPRRAVPLRAAPSAAIIHVGVPAGAEIGHHTISFGAAWRRTFDELITEGRTMSDPSLLITRPTATDPALAPPGRDLISVLAPVPNLAPRPGAAPMNWDAEGNRYLRQVLSTAAERVLPGLADSAQLLATLTPADWARADMTAGTPFSYAHTLAQTGPFRPGNFPRFLDNAVLAGSGTVPGVGVPTALISGQLAADRITGAARRGPAVIPVGAGRDAA</sequence>
<proteinExistence type="inferred from homology"/>
<dbReference type="AlphaFoldDB" id="A0A9X2IXH4"/>
<dbReference type="Proteomes" id="UP001139157">
    <property type="component" value="Unassembled WGS sequence"/>
</dbReference>
<dbReference type="EC" id="1.-.-.-" evidence="7"/>
<dbReference type="GO" id="GO:0016491">
    <property type="term" value="F:oxidoreductase activity"/>
    <property type="evidence" value="ECO:0007669"/>
    <property type="project" value="UniProtKB-KW"/>
</dbReference>
<reference evidence="7" key="1">
    <citation type="submission" date="2022-06" db="EMBL/GenBank/DDBJ databases">
        <title>Novel species in genus nocardia.</title>
        <authorList>
            <person name="Li F."/>
        </authorList>
    </citation>
    <scope>NUCLEOTIDE SEQUENCE</scope>
    <source>
        <strain evidence="7">CDC141</strain>
    </source>
</reference>
<name>A0A9X2IXH4_9NOCA</name>
<evidence type="ECO:0000256" key="3">
    <source>
        <dbReference type="ARBA" id="ARBA00023002"/>
    </source>
</evidence>
<evidence type="ECO:0000259" key="6">
    <source>
        <dbReference type="Pfam" id="PF01593"/>
    </source>
</evidence>
<dbReference type="PANTHER" id="PTHR43734:SF1">
    <property type="entry name" value="PHYTOENE DESATURASE"/>
    <property type="match status" value="1"/>
</dbReference>
<feature type="domain" description="Amine oxidase" evidence="6">
    <location>
        <begin position="18"/>
        <end position="491"/>
    </location>
</feature>
<protein>
    <submittedName>
        <fullName evidence="7">Phytoene desaturase family protein</fullName>
        <ecNumber evidence="7">1.-.-.-</ecNumber>
    </submittedName>
</protein>
<evidence type="ECO:0000256" key="2">
    <source>
        <dbReference type="ARBA" id="ARBA00022746"/>
    </source>
</evidence>
<dbReference type="Pfam" id="PF01593">
    <property type="entry name" value="Amino_oxidase"/>
    <property type="match status" value="1"/>
</dbReference>
<keyword evidence="8" id="KW-1185">Reference proteome</keyword>
<keyword evidence="5" id="KW-0812">Transmembrane</keyword>
<evidence type="ECO:0000256" key="1">
    <source>
        <dbReference type="ARBA" id="ARBA00004829"/>
    </source>
</evidence>
<dbReference type="RefSeq" id="WP_251913634.1">
    <property type="nucleotide sequence ID" value="NZ_JAMRXG010000007.1"/>
</dbReference>
<dbReference type="EMBL" id="JAMRXG010000007">
    <property type="protein sequence ID" value="MCM6775388.1"/>
    <property type="molecule type" value="Genomic_DNA"/>
</dbReference>